<comment type="caution">
    <text evidence="2">The sequence shown here is derived from an EMBL/GenBank/DDBJ whole genome shotgun (WGS) entry which is preliminary data.</text>
</comment>
<evidence type="ECO:0000313" key="3">
    <source>
        <dbReference type="Proteomes" id="UP001146351"/>
    </source>
</evidence>
<evidence type="ECO:0000313" key="2">
    <source>
        <dbReference type="EMBL" id="KAJ5180798.1"/>
    </source>
</evidence>
<accession>A0A9W9IMD0</accession>
<dbReference type="AlphaFoldDB" id="A0A9W9IMD0"/>
<organism evidence="2 3">
    <name type="scientific">Penicillium capsulatum</name>
    <dbReference type="NCBI Taxonomy" id="69766"/>
    <lineage>
        <taxon>Eukaryota</taxon>
        <taxon>Fungi</taxon>
        <taxon>Dikarya</taxon>
        <taxon>Ascomycota</taxon>
        <taxon>Pezizomycotina</taxon>
        <taxon>Eurotiomycetes</taxon>
        <taxon>Eurotiomycetidae</taxon>
        <taxon>Eurotiales</taxon>
        <taxon>Aspergillaceae</taxon>
        <taxon>Penicillium</taxon>
    </lineage>
</organism>
<keyword evidence="3" id="KW-1185">Reference proteome</keyword>
<gene>
    <name evidence="2" type="ORF">N7492_004008</name>
</gene>
<reference evidence="2" key="2">
    <citation type="journal article" date="2023" name="IMA Fungus">
        <title>Comparative genomic study of the Penicillium genus elucidates a diverse pangenome and 15 lateral gene transfer events.</title>
        <authorList>
            <person name="Petersen C."/>
            <person name="Sorensen T."/>
            <person name="Nielsen M.R."/>
            <person name="Sondergaard T.E."/>
            <person name="Sorensen J.L."/>
            <person name="Fitzpatrick D.A."/>
            <person name="Frisvad J.C."/>
            <person name="Nielsen K.L."/>
        </authorList>
    </citation>
    <scope>NUCLEOTIDE SEQUENCE</scope>
    <source>
        <strain evidence="2">IBT 21917</strain>
    </source>
</reference>
<reference evidence="2" key="1">
    <citation type="submission" date="2022-11" db="EMBL/GenBank/DDBJ databases">
        <authorList>
            <person name="Petersen C."/>
        </authorList>
    </citation>
    <scope>NUCLEOTIDE SEQUENCE</scope>
    <source>
        <strain evidence="2">IBT 21917</strain>
    </source>
</reference>
<dbReference type="EMBL" id="JAPQKO010000002">
    <property type="protein sequence ID" value="KAJ5180798.1"/>
    <property type="molecule type" value="Genomic_DNA"/>
</dbReference>
<protein>
    <submittedName>
        <fullName evidence="2">Uncharacterized protein</fullName>
    </submittedName>
</protein>
<proteinExistence type="predicted"/>
<dbReference type="Proteomes" id="UP001146351">
    <property type="component" value="Unassembled WGS sequence"/>
</dbReference>
<evidence type="ECO:0000256" key="1">
    <source>
        <dbReference type="SAM" id="MobiDB-lite"/>
    </source>
</evidence>
<sequence>MDDGITIQHMVRQFRSIPRDRVDRAHSLGQPARDANIAGQQESNKKQGRLEQELRIPEGFGGAREWRRPQYDGNTLEAVGVAKP</sequence>
<feature type="region of interest" description="Disordered" evidence="1">
    <location>
        <begin position="19"/>
        <end position="51"/>
    </location>
</feature>
<name>A0A9W9IMD0_9EURO</name>